<dbReference type="PANTHER" id="PTHR16294">
    <property type="entry name" value="DYSTROBREVIN BINDING PROTEIN 1 DYSBINDIN"/>
    <property type="match status" value="1"/>
</dbReference>
<dbReference type="Proteomes" id="UP000000305">
    <property type="component" value="Unassembled WGS sequence"/>
</dbReference>
<evidence type="ECO:0000313" key="3">
    <source>
        <dbReference type="Proteomes" id="UP000000305"/>
    </source>
</evidence>
<dbReference type="KEGG" id="dpx:DAPPUDRAFT_313831"/>
<evidence type="ECO:0008006" key="4">
    <source>
        <dbReference type="Google" id="ProtNLM"/>
    </source>
</evidence>
<evidence type="ECO:0000313" key="2">
    <source>
        <dbReference type="EMBL" id="EFX85193.1"/>
    </source>
</evidence>
<dbReference type="PhylomeDB" id="E9G5E5"/>
<dbReference type="EMBL" id="GL732532">
    <property type="protein sequence ID" value="EFX85193.1"/>
    <property type="molecule type" value="Genomic_DNA"/>
</dbReference>
<name>E9G5E5_DAPPU</name>
<accession>E9G5E5</accession>
<organism evidence="2 3">
    <name type="scientific">Daphnia pulex</name>
    <name type="common">Water flea</name>
    <dbReference type="NCBI Taxonomy" id="6669"/>
    <lineage>
        <taxon>Eukaryota</taxon>
        <taxon>Metazoa</taxon>
        <taxon>Ecdysozoa</taxon>
        <taxon>Arthropoda</taxon>
        <taxon>Crustacea</taxon>
        <taxon>Branchiopoda</taxon>
        <taxon>Diplostraca</taxon>
        <taxon>Cladocera</taxon>
        <taxon>Anomopoda</taxon>
        <taxon>Daphniidae</taxon>
        <taxon>Daphnia</taxon>
    </lineage>
</organism>
<gene>
    <name evidence="2" type="ORF">DAPPUDRAFT_313831</name>
</gene>
<dbReference type="HOGENOM" id="CLU_092669_0_0_1"/>
<reference evidence="2 3" key="1">
    <citation type="journal article" date="2011" name="Science">
        <title>The ecoresponsive genome of Daphnia pulex.</title>
        <authorList>
            <person name="Colbourne J.K."/>
            <person name="Pfrender M.E."/>
            <person name="Gilbert D."/>
            <person name="Thomas W.K."/>
            <person name="Tucker A."/>
            <person name="Oakley T.H."/>
            <person name="Tokishita S."/>
            <person name="Aerts A."/>
            <person name="Arnold G.J."/>
            <person name="Basu M.K."/>
            <person name="Bauer D.J."/>
            <person name="Caceres C.E."/>
            <person name="Carmel L."/>
            <person name="Casola C."/>
            <person name="Choi J.H."/>
            <person name="Detter J.C."/>
            <person name="Dong Q."/>
            <person name="Dusheyko S."/>
            <person name="Eads B.D."/>
            <person name="Frohlich T."/>
            <person name="Geiler-Samerotte K.A."/>
            <person name="Gerlach D."/>
            <person name="Hatcher P."/>
            <person name="Jogdeo S."/>
            <person name="Krijgsveld J."/>
            <person name="Kriventseva E.V."/>
            <person name="Kultz D."/>
            <person name="Laforsch C."/>
            <person name="Lindquist E."/>
            <person name="Lopez J."/>
            <person name="Manak J.R."/>
            <person name="Muller J."/>
            <person name="Pangilinan J."/>
            <person name="Patwardhan R.P."/>
            <person name="Pitluck S."/>
            <person name="Pritham E.J."/>
            <person name="Rechtsteiner A."/>
            <person name="Rho M."/>
            <person name="Rogozin I.B."/>
            <person name="Sakarya O."/>
            <person name="Salamov A."/>
            <person name="Schaack S."/>
            <person name="Shapiro H."/>
            <person name="Shiga Y."/>
            <person name="Skalitzky C."/>
            <person name="Smith Z."/>
            <person name="Souvorov A."/>
            <person name="Sung W."/>
            <person name="Tang Z."/>
            <person name="Tsuchiya D."/>
            <person name="Tu H."/>
            <person name="Vos H."/>
            <person name="Wang M."/>
            <person name="Wolf Y.I."/>
            <person name="Yamagata H."/>
            <person name="Yamada T."/>
            <person name="Ye Y."/>
            <person name="Shaw J.R."/>
            <person name="Andrews J."/>
            <person name="Crease T.J."/>
            <person name="Tang H."/>
            <person name="Lucas S.M."/>
            <person name="Robertson H.M."/>
            <person name="Bork P."/>
            <person name="Koonin E.V."/>
            <person name="Zdobnov E.M."/>
            <person name="Grigoriev I.V."/>
            <person name="Lynch M."/>
            <person name="Boore J.L."/>
        </authorList>
    </citation>
    <scope>NUCLEOTIDE SEQUENCE [LARGE SCALE GENOMIC DNA]</scope>
</reference>
<dbReference type="InParanoid" id="E9G5E5"/>
<protein>
    <recommendedName>
        <fullName evidence="4">Dysbindin</fullName>
    </recommendedName>
</protein>
<dbReference type="OrthoDB" id="2445127at2759"/>
<dbReference type="OMA" id="KSWFLLH"/>
<evidence type="ECO:0000256" key="1">
    <source>
        <dbReference type="ARBA" id="ARBA00008686"/>
    </source>
</evidence>
<dbReference type="AlphaFoldDB" id="E9G5E5"/>
<dbReference type="FunCoup" id="E9G5E5">
    <property type="interactions" value="22"/>
</dbReference>
<sequence>MLPANLREKLFQVQEELASSLRTLGLTEPISPLVIPSRHGKHFEGVRLDAGADLLNHYQFQWCRMREASDINYHLAEQADKAIASVESYINRQHHLVSTLTTNLSSVSLMMIQLQKITESMSVTEATLKKTEEHLALLEDLVKDSQLESEIKEHDKKFVLLQDQKFAELESLKNHLAATHLQKVREYESKQVLKAKERQAIFEQAFETEIQQYKQSGIIPRMSQSNRQTTSLEEIVVEDDPSSLNQFLDE</sequence>
<dbReference type="InterPro" id="IPR007531">
    <property type="entry name" value="Dysbindin"/>
</dbReference>
<dbReference type="PANTHER" id="PTHR16294:SF6">
    <property type="entry name" value="DYNAMIN N-TERMINAL DOMAIN-CONTAINING PROTEIN"/>
    <property type="match status" value="1"/>
</dbReference>
<proteinExistence type="inferred from homology"/>
<comment type="similarity">
    <text evidence="1">Belongs to the dysbindin family.</text>
</comment>
<dbReference type="eggNOG" id="ENOG502QRS9">
    <property type="taxonomic scope" value="Eukaryota"/>
</dbReference>
<keyword evidence="3" id="KW-1185">Reference proteome</keyword>
<dbReference type="GO" id="GO:0005737">
    <property type="term" value="C:cytoplasm"/>
    <property type="evidence" value="ECO:0007669"/>
    <property type="project" value="InterPro"/>
</dbReference>